<dbReference type="GO" id="GO:0009927">
    <property type="term" value="F:histidine phosphotransfer kinase activity"/>
    <property type="evidence" value="ECO:0007669"/>
    <property type="project" value="InterPro"/>
</dbReference>
<accession>A0A1C7M4W8</accession>
<evidence type="ECO:0000259" key="3">
    <source>
        <dbReference type="PROSITE" id="PS50894"/>
    </source>
</evidence>
<proteinExistence type="predicted"/>
<dbReference type="SUPFAM" id="SSF47226">
    <property type="entry name" value="Histidine-containing phosphotransfer domain, HPT domain"/>
    <property type="match status" value="1"/>
</dbReference>
<feature type="domain" description="HPt" evidence="3">
    <location>
        <begin position="109"/>
        <end position="206"/>
    </location>
</feature>
<dbReference type="STRING" id="5627.A0A1C7M4W8"/>
<name>A0A1C7M4W8_GRIFR</name>
<gene>
    <name evidence="4" type="primary">mpr1</name>
    <name evidence="4" type="ORF">A0H81_08623</name>
</gene>
<dbReference type="GO" id="GO:0005737">
    <property type="term" value="C:cytoplasm"/>
    <property type="evidence" value="ECO:0007669"/>
    <property type="project" value="TreeGrafter"/>
</dbReference>
<sequence length="223" mass="24397">MGQPPSTPNRTFPQSPPIIPPICALHPLPPSFSALPPFLRFLLPPTHASKPRRPFPAPIPESASDVDTDADADAADADAEDEDEDEFDTQSAIDMETFHQILDLDEDDTHDFSFGMAEAYFSQANTTFVDMDEALKNEDLTKLSSLGHFLKGSSAALGVAKVQASCEQIQHYGALRDEDTGTDLDAPRARKDRAASHPCQEGVRRRGALAQRLVRRARLCSAR</sequence>
<dbReference type="GO" id="GO:0043424">
    <property type="term" value="F:protein histidine kinase binding"/>
    <property type="evidence" value="ECO:0007669"/>
    <property type="project" value="InterPro"/>
</dbReference>
<dbReference type="PANTHER" id="PTHR28242:SF52">
    <property type="entry name" value="PHOSPHORELAY INTERMEDIATE PROTEIN YPD1"/>
    <property type="match status" value="1"/>
</dbReference>
<dbReference type="PROSITE" id="PS50894">
    <property type="entry name" value="HPT"/>
    <property type="match status" value="1"/>
</dbReference>
<evidence type="ECO:0000256" key="1">
    <source>
        <dbReference type="PROSITE-ProRule" id="PRU00110"/>
    </source>
</evidence>
<evidence type="ECO:0000256" key="2">
    <source>
        <dbReference type="SAM" id="MobiDB-lite"/>
    </source>
</evidence>
<dbReference type="InterPro" id="IPR045871">
    <property type="entry name" value="AHP1-5/YPD1"/>
</dbReference>
<dbReference type="Proteomes" id="UP000092993">
    <property type="component" value="Unassembled WGS sequence"/>
</dbReference>
<dbReference type="InterPro" id="IPR008207">
    <property type="entry name" value="Sig_transdc_His_kin_Hpt_dom"/>
</dbReference>
<comment type="caution">
    <text evidence="4">The sequence shown here is derived from an EMBL/GenBank/DDBJ whole genome shotgun (WGS) entry which is preliminary data.</text>
</comment>
<evidence type="ECO:0000313" key="4">
    <source>
        <dbReference type="EMBL" id="OBZ71399.1"/>
    </source>
</evidence>
<dbReference type="InterPro" id="IPR036641">
    <property type="entry name" value="HPT_dom_sf"/>
</dbReference>
<evidence type="ECO:0000313" key="5">
    <source>
        <dbReference type="Proteomes" id="UP000092993"/>
    </source>
</evidence>
<dbReference type="Gene3D" id="1.20.120.160">
    <property type="entry name" value="HPT domain"/>
    <property type="match status" value="1"/>
</dbReference>
<feature type="compositionally biased region" description="Basic and acidic residues" evidence="2">
    <location>
        <begin position="177"/>
        <end position="195"/>
    </location>
</feature>
<feature type="region of interest" description="Disordered" evidence="2">
    <location>
        <begin position="46"/>
        <end position="91"/>
    </location>
</feature>
<dbReference type="GO" id="GO:0005634">
    <property type="term" value="C:nucleus"/>
    <property type="evidence" value="ECO:0007669"/>
    <property type="project" value="TreeGrafter"/>
</dbReference>
<dbReference type="GO" id="GO:0000160">
    <property type="term" value="P:phosphorelay signal transduction system"/>
    <property type="evidence" value="ECO:0007669"/>
    <property type="project" value="InterPro"/>
</dbReference>
<dbReference type="OrthoDB" id="1673781at2759"/>
<dbReference type="EMBL" id="LUGG01000011">
    <property type="protein sequence ID" value="OBZ71399.1"/>
    <property type="molecule type" value="Genomic_DNA"/>
</dbReference>
<dbReference type="AlphaFoldDB" id="A0A1C7M4W8"/>
<feature type="region of interest" description="Disordered" evidence="2">
    <location>
        <begin position="177"/>
        <end position="202"/>
    </location>
</feature>
<dbReference type="CDD" id="cd00088">
    <property type="entry name" value="HPT"/>
    <property type="match status" value="1"/>
</dbReference>
<dbReference type="PANTHER" id="PTHR28242">
    <property type="entry name" value="PHOSPHORELAY INTERMEDIATE PROTEIN YPD1"/>
    <property type="match status" value="1"/>
</dbReference>
<protein>
    <submittedName>
        <fullName evidence="4">Multistep phosphorelay regulator 1</fullName>
    </submittedName>
</protein>
<organism evidence="4 5">
    <name type="scientific">Grifola frondosa</name>
    <name type="common">Maitake</name>
    <name type="synonym">Polyporus frondosus</name>
    <dbReference type="NCBI Taxonomy" id="5627"/>
    <lineage>
        <taxon>Eukaryota</taxon>
        <taxon>Fungi</taxon>
        <taxon>Dikarya</taxon>
        <taxon>Basidiomycota</taxon>
        <taxon>Agaricomycotina</taxon>
        <taxon>Agaricomycetes</taxon>
        <taxon>Polyporales</taxon>
        <taxon>Grifolaceae</taxon>
        <taxon>Grifola</taxon>
    </lineage>
</organism>
<keyword evidence="1" id="KW-0597">Phosphoprotein</keyword>
<feature type="modified residue" description="Phosphohistidine" evidence="1">
    <location>
        <position position="148"/>
    </location>
</feature>
<feature type="compositionally biased region" description="Acidic residues" evidence="2">
    <location>
        <begin position="64"/>
        <end position="88"/>
    </location>
</feature>
<reference evidence="4 5" key="1">
    <citation type="submission" date="2016-03" db="EMBL/GenBank/DDBJ databases">
        <title>Whole genome sequencing of Grifola frondosa 9006-11.</title>
        <authorList>
            <person name="Min B."/>
            <person name="Park H."/>
            <person name="Kim J.-G."/>
            <person name="Cho H."/>
            <person name="Oh Y.-L."/>
            <person name="Kong W.-S."/>
            <person name="Choi I.-G."/>
        </authorList>
    </citation>
    <scope>NUCLEOTIDE SEQUENCE [LARGE SCALE GENOMIC DNA]</scope>
    <source>
        <strain evidence="4 5">9006-11</strain>
    </source>
</reference>
<keyword evidence="5" id="KW-1185">Reference proteome</keyword>
<dbReference type="Pfam" id="PF01627">
    <property type="entry name" value="Hpt"/>
    <property type="match status" value="1"/>
</dbReference>